<reference evidence="5 6" key="1">
    <citation type="submission" date="2007-08" db="EMBL/GenBank/DDBJ databases">
        <authorList>
            <person name="Fulton L."/>
            <person name="Clifton S."/>
            <person name="Fulton B."/>
            <person name="Xu J."/>
            <person name="Minx P."/>
            <person name="Pepin K.H."/>
            <person name="Johnson M."/>
            <person name="Thiruvilangam P."/>
            <person name="Bhonagiri V."/>
            <person name="Nash W.E."/>
            <person name="Mardis E.R."/>
            <person name="Wilson R.K."/>
        </authorList>
    </citation>
    <scope>NUCLEOTIDE SEQUENCE [LARGE SCALE GENOMIC DNA]</scope>
    <source>
        <strain evidence="6">ATCC BAA-613 / DSM 15670 / CCUG 46953 / JCM 12243 / WAL 16351</strain>
    </source>
</reference>
<name>A8RJY1_ENTBW</name>
<feature type="domain" description="HTH gntR-type" evidence="4">
    <location>
        <begin position="14"/>
        <end position="81"/>
    </location>
</feature>
<dbReference type="SUPFAM" id="SSF46785">
    <property type="entry name" value="Winged helix' DNA-binding domain"/>
    <property type="match status" value="1"/>
</dbReference>
<protein>
    <recommendedName>
        <fullName evidence="4">HTH gntR-type domain-containing protein</fullName>
    </recommendedName>
</protein>
<evidence type="ECO:0000313" key="6">
    <source>
        <dbReference type="Proteomes" id="UP000005396"/>
    </source>
</evidence>
<dbReference type="InterPro" id="IPR000524">
    <property type="entry name" value="Tscrpt_reg_HTH_GntR"/>
</dbReference>
<comment type="caution">
    <text evidence="5">The sequence shown here is derived from an EMBL/GenBank/DDBJ whole genome shotgun (WGS) entry which is preliminary data.</text>
</comment>
<proteinExistence type="predicted"/>
<dbReference type="Gene3D" id="1.20.120.530">
    <property type="entry name" value="GntR ligand-binding domain-like"/>
    <property type="match status" value="1"/>
</dbReference>
<dbReference type="PaxDb" id="411902-CLOBOL_01066"/>
<dbReference type="EMBL" id="ABCC02000011">
    <property type="protein sequence ID" value="EDP18704.1"/>
    <property type="molecule type" value="Genomic_DNA"/>
</dbReference>
<accession>A8RJY1</accession>
<reference evidence="5 6" key="2">
    <citation type="submission" date="2007-09" db="EMBL/GenBank/DDBJ databases">
        <title>Draft genome sequence of Clostridium bolteae (ATCC BAA-613).</title>
        <authorList>
            <person name="Sudarsanam P."/>
            <person name="Ley R."/>
            <person name="Guruge J."/>
            <person name="Turnbaugh P.J."/>
            <person name="Mahowald M."/>
            <person name="Liep D."/>
            <person name="Gordon J."/>
        </authorList>
    </citation>
    <scope>NUCLEOTIDE SEQUENCE [LARGE SCALE GENOMIC DNA]</scope>
    <source>
        <strain evidence="6">ATCC BAA-613 / DSM 15670 / CCUG 46953 / JCM 12243 / WAL 16351</strain>
    </source>
</reference>
<gene>
    <name evidence="5" type="ORF">CLOBOL_01066</name>
</gene>
<evidence type="ECO:0000313" key="5">
    <source>
        <dbReference type="EMBL" id="EDP18704.1"/>
    </source>
</evidence>
<evidence type="ECO:0000256" key="3">
    <source>
        <dbReference type="ARBA" id="ARBA00023163"/>
    </source>
</evidence>
<keyword evidence="1" id="KW-0805">Transcription regulation</keyword>
<evidence type="ECO:0000256" key="2">
    <source>
        <dbReference type="ARBA" id="ARBA00023125"/>
    </source>
</evidence>
<dbReference type="InterPro" id="IPR036388">
    <property type="entry name" value="WH-like_DNA-bd_sf"/>
</dbReference>
<organism evidence="5 6">
    <name type="scientific">Enterocloster bolteae (strain ATCC BAA-613 / DSM 15670 / CCUG 46953 / JCM 12243 / WAL 16351)</name>
    <name type="common">Clostridium bolteae</name>
    <dbReference type="NCBI Taxonomy" id="411902"/>
    <lineage>
        <taxon>Bacteria</taxon>
        <taxon>Bacillati</taxon>
        <taxon>Bacillota</taxon>
        <taxon>Clostridia</taxon>
        <taxon>Lachnospirales</taxon>
        <taxon>Lachnospiraceae</taxon>
        <taxon>Enterocloster</taxon>
    </lineage>
</organism>
<dbReference type="AlphaFoldDB" id="A8RJY1"/>
<dbReference type="eggNOG" id="COG1802">
    <property type="taxonomic scope" value="Bacteria"/>
</dbReference>
<dbReference type="PROSITE" id="PS50949">
    <property type="entry name" value="HTH_GNTR"/>
    <property type="match status" value="1"/>
</dbReference>
<evidence type="ECO:0000259" key="4">
    <source>
        <dbReference type="PROSITE" id="PS50949"/>
    </source>
</evidence>
<dbReference type="GO" id="GO:0003700">
    <property type="term" value="F:DNA-binding transcription factor activity"/>
    <property type="evidence" value="ECO:0007669"/>
    <property type="project" value="InterPro"/>
</dbReference>
<dbReference type="PANTHER" id="PTHR43537:SF24">
    <property type="entry name" value="GLUCONATE OPERON TRANSCRIPTIONAL REPRESSOR"/>
    <property type="match status" value="1"/>
</dbReference>
<dbReference type="InterPro" id="IPR036390">
    <property type="entry name" value="WH_DNA-bd_sf"/>
</dbReference>
<dbReference type="SMART" id="SM00345">
    <property type="entry name" value="HTH_GNTR"/>
    <property type="match status" value="1"/>
</dbReference>
<dbReference type="Proteomes" id="UP000005396">
    <property type="component" value="Unassembled WGS sequence"/>
</dbReference>
<dbReference type="SUPFAM" id="SSF48008">
    <property type="entry name" value="GntR ligand-binding domain-like"/>
    <property type="match status" value="1"/>
</dbReference>
<dbReference type="InterPro" id="IPR011711">
    <property type="entry name" value="GntR_C"/>
</dbReference>
<dbReference type="HOGENOM" id="CLU_017584_5_5_9"/>
<dbReference type="Pfam" id="PF07729">
    <property type="entry name" value="FCD"/>
    <property type="match status" value="1"/>
</dbReference>
<dbReference type="Pfam" id="PF00392">
    <property type="entry name" value="GntR"/>
    <property type="match status" value="1"/>
</dbReference>
<dbReference type="InterPro" id="IPR008920">
    <property type="entry name" value="TF_FadR/GntR_C"/>
</dbReference>
<keyword evidence="2" id="KW-0238">DNA-binding</keyword>
<evidence type="ECO:0000256" key="1">
    <source>
        <dbReference type="ARBA" id="ARBA00023015"/>
    </source>
</evidence>
<dbReference type="SMART" id="SM00895">
    <property type="entry name" value="FCD"/>
    <property type="match status" value="1"/>
</dbReference>
<dbReference type="Gene3D" id="1.10.10.10">
    <property type="entry name" value="Winged helix-like DNA-binding domain superfamily/Winged helix DNA-binding domain"/>
    <property type="match status" value="1"/>
</dbReference>
<keyword evidence="3" id="KW-0804">Transcription</keyword>
<dbReference type="PANTHER" id="PTHR43537">
    <property type="entry name" value="TRANSCRIPTIONAL REGULATOR, GNTR FAMILY"/>
    <property type="match status" value="1"/>
</dbReference>
<sequence>MLGAGIVMDKEKKRSLSEVAADYVREQILQGKLAQREKLVENDIAVTLGMSRGPVRDALKQLMYEGFLDYETNKGYSVTMLSPKDAYEIFFLRGNLENLALERCGGRLLSDSIFLMEDAVLAMKEAVSEDDMGKIIKYDEIFHKQILLSGQMERLTSLWETLSPLNGAMFYTIKQINGYVSEEQVDLDQEDIAAQAGRRGNNYLEHKWLLEILQRGNLEQSRSAINTHYIANGERIYRIGMKMKNQELFYHV</sequence>
<dbReference type="GO" id="GO:0003677">
    <property type="term" value="F:DNA binding"/>
    <property type="evidence" value="ECO:0007669"/>
    <property type="project" value="UniProtKB-KW"/>
</dbReference>